<feature type="region of interest" description="Disordered" evidence="1">
    <location>
        <begin position="27"/>
        <end position="71"/>
    </location>
</feature>
<organism evidence="2 3">
    <name type="scientific">Alloalcanivorax gelatiniphagus</name>
    <dbReference type="NCBI Taxonomy" id="1194167"/>
    <lineage>
        <taxon>Bacteria</taxon>
        <taxon>Pseudomonadati</taxon>
        <taxon>Pseudomonadota</taxon>
        <taxon>Gammaproteobacteria</taxon>
        <taxon>Oceanospirillales</taxon>
        <taxon>Alcanivoracaceae</taxon>
        <taxon>Alloalcanivorax</taxon>
    </lineage>
</organism>
<evidence type="ECO:0000313" key="3">
    <source>
        <dbReference type="Proteomes" id="UP000739180"/>
    </source>
</evidence>
<dbReference type="EMBL" id="VCQT01000027">
    <property type="protein sequence ID" value="TMW12997.1"/>
    <property type="molecule type" value="Genomic_DNA"/>
</dbReference>
<protein>
    <submittedName>
        <fullName evidence="2">Uncharacterized protein</fullName>
    </submittedName>
</protein>
<sequence>MSRLKWSGLAVVVVVAGAAWFWWSSPGSPEAQDSPTDEVVATKGDSAQTEQDSEQYRELAEQQEQAARAVQGQLGEPEFDGPIHERPDFVSPMEWRVLKSVAASKADSDRELTRLVNRIRFAKLREHWDELKGSEQTDQRHAIARQLLDDIPQRVDQREMDTSQAQQLQQQLLADLISDPEQRRQRAAEEAKRIGITFEMQASQG</sequence>
<keyword evidence="3" id="KW-1185">Reference proteome</keyword>
<accession>A0ABY2XMN4</accession>
<proteinExistence type="predicted"/>
<dbReference type="RefSeq" id="WP_138772100.1">
    <property type="nucleotide sequence ID" value="NZ_JBHSSX010000130.1"/>
</dbReference>
<gene>
    <name evidence="2" type="ORF">FGS76_07990</name>
</gene>
<comment type="caution">
    <text evidence="2">The sequence shown here is derived from an EMBL/GenBank/DDBJ whole genome shotgun (WGS) entry which is preliminary data.</text>
</comment>
<evidence type="ECO:0000256" key="1">
    <source>
        <dbReference type="SAM" id="MobiDB-lite"/>
    </source>
</evidence>
<name>A0ABY2XMN4_9GAMM</name>
<dbReference type="Proteomes" id="UP000739180">
    <property type="component" value="Unassembled WGS sequence"/>
</dbReference>
<reference evidence="2 3" key="1">
    <citation type="submission" date="2019-05" db="EMBL/GenBank/DDBJ databases">
        <title>Genome of Alcanivorax gelatiniphagus, an oil degrading marine bacteria.</title>
        <authorList>
            <person name="Kwon K.K."/>
        </authorList>
    </citation>
    <scope>NUCLEOTIDE SEQUENCE [LARGE SCALE GENOMIC DNA]</scope>
    <source>
        <strain evidence="2 3">MEBiC 08158</strain>
    </source>
</reference>
<evidence type="ECO:0000313" key="2">
    <source>
        <dbReference type="EMBL" id="TMW12997.1"/>
    </source>
</evidence>